<reference evidence="1 2" key="1">
    <citation type="journal article" date="2014" name="Genome Biol. Evol.">
        <title>The genome of the myxosporean Thelohanellus kitauei shows adaptations to nutrient acquisition within its fish host.</title>
        <authorList>
            <person name="Yang Y."/>
            <person name="Xiong J."/>
            <person name="Zhou Z."/>
            <person name="Huo F."/>
            <person name="Miao W."/>
            <person name="Ran C."/>
            <person name="Liu Y."/>
            <person name="Zhang J."/>
            <person name="Feng J."/>
            <person name="Wang M."/>
            <person name="Wang M."/>
            <person name="Wang L."/>
            <person name="Yao B."/>
        </authorList>
    </citation>
    <scope>NUCLEOTIDE SEQUENCE [LARGE SCALE GENOMIC DNA]</scope>
    <source>
        <strain evidence="1">Wuqing</strain>
    </source>
</reference>
<organism evidence="1 2">
    <name type="scientific">Thelohanellus kitauei</name>
    <name type="common">Myxosporean</name>
    <dbReference type="NCBI Taxonomy" id="669202"/>
    <lineage>
        <taxon>Eukaryota</taxon>
        <taxon>Metazoa</taxon>
        <taxon>Cnidaria</taxon>
        <taxon>Myxozoa</taxon>
        <taxon>Myxosporea</taxon>
        <taxon>Bivalvulida</taxon>
        <taxon>Platysporina</taxon>
        <taxon>Myxobolidae</taxon>
        <taxon>Thelohanellus</taxon>
    </lineage>
</organism>
<evidence type="ECO:0000313" key="1">
    <source>
        <dbReference type="EMBL" id="KII65272.1"/>
    </source>
</evidence>
<dbReference type="EMBL" id="JWZT01003910">
    <property type="protein sequence ID" value="KII65272.1"/>
    <property type="molecule type" value="Genomic_DNA"/>
</dbReference>
<keyword evidence="2" id="KW-1185">Reference proteome</keyword>
<name>A0A0C2MUB4_THEKT</name>
<dbReference type="AlphaFoldDB" id="A0A0C2MUB4"/>
<gene>
    <name evidence="1" type="ORF">RF11_02692</name>
</gene>
<accession>A0A0C2MUB4</accession>
<evidence type="ECO:0000313" key="2">
    <source>
        <dbReference type="Proteomes" id="UP000031668"/>
    </source>
</evidence>
<sequence>MVIDYVIRSFPKCHEAEVSDTLINLLRYPAFIDIFNEAKVIKNIVKEFQKTEIYKNVRYEQYVKSSTINHIIKHYHNQINGFCLFIQLYLQEYVVVRVQKFREVNRYVKSVSMYHF</sequence>
<proteinExistence type="predicted"/>
<protein>
    <submittedName>
        <fullName evidence="1">Uncharacterized protein</fullName>
    </submittedName>
</protein>
<comment type="caution">
    <text evidence="1">The sequence shown here is derived from an EMBL/GenBank/DDBJ whole genome shotgun (WGS) entry which is preliminary data.</text>
</comment>
<dbReference type="Proteomes" id="UP000031668">
    <property type="component" value="Unassembled WGS sequence"/>
</dbReference>